<dbReference type="InterPro" id="IPR036380">
    <property type="entry name" value="Isochorismatase-like_sf"/>
</dbReference>
<dbReference type="AlphaFoldDB" id="A0A167WWS5"/>
<protein>
    <submittedName>
        <fullName evidence="4">Isochorismatase-like protein</fullName>
    </submittedName>
</protein>
<evidence type="ECO:0000259" key="3">
    <source>
        <dbReference type="Pfam" id="PF00857"/>
    </source>
</evidence>
<evidence type="ECO:0000313" key="4">
    <source>
        <dbReference type="EMBL" id="OAA64269.1"/>
    </source>
</evidence>
<dbReference type="Pfam" id="PF00857">
    <property type="entry name" value="Isochorismatase"/>
    <property type="match status" value="1"/>
</dbReference>
<evidence type="ECO:0000313" key="5">
    <source>
        <dbReference type="Proteomes" id="UP000076874"/>
    </source>
</evidence>
<evidence type="ECO:0000256" key="2">
    <source>
        <dbReference type="ARBA" id="ARBA00022801"/>
    </source>
</evidence>
<comment type="similarity">
    <text evidence="1">Belongs to the isochorismatase family.</text>
</comment>
<gene>
    <name evidence="4" type="ORF">SPI_02916</name>
</gene>
<evidence type="ECO:0000256" key="1">
    <source>
        <dbReference type="ARBA" id="ARBA00006336"/>
    </source>
</evidence>
<comment type="caution">
    <text evidence="4">The sequence shown here is derived from an EMBL/GenBank/DDBJ whole genome shotgun (WGS) entry which is preliminary data.</text>
</comment>
<dbReference type="PANTHER" id="PTHR43540">
    <property type="entry name" value="PEROXYUREIDOACRYLATE/UREIDOACRYLATE AMIDOHYDROLASE-RELATED"/>
    <property type="match status" value="1"/>
</dbReference>
<dbReference type="Proteomes" id="UP000076874">
    <property type="component" value="Unassembled WGS sequence"/>
</dbReference>
<dbReference type="InterPro" id="IPR050272">
    <property type="entry name" value="Isochorismatase-like_hydrls"/>
</dbReference>
<name>A0A167WWS5_9HYPO</name>
<organism evidence="4 5">
    <name type="scientific">Niveomyces insectorum RCEF 264</name>
    <dbReference type="NCBI Taxonomy" id="1081102"/>
    <lineage>
        <taxon>Eukaryota</taxon>
        <taxon>Fungi</taxon>
        <taxon>Dikarya</taxon>
        <taxon>Ascomycota</taxon>
        <taxon>Pezizomycotina</taxon>
        <taxon>Sordariomycetes</taxon>
        <taxon>Hypocreomycetidae</taxon>
        <taxon>Hypocreales</taxon>
        <taxon>Cordycipitaceae</taxon>
        <taxon>Niveomyces</taxon>
    </lineage>
</organism>
<dbReference type="SUPFAM" id="SSF52499">
    <property type="entry name" value="Isochorismatase-like hydrolases"/>
    <property type="match status" value="1"/>
</dbReference>
<reference evidence="4 5" key="1">
    <citation type="journal article" date="2016" name="Genome Biol. Evol.">
        <title>Divergent and convergent evolution of fungal pathogenicity.</title>
        <authorList>
            <person name="Shang Y."/>
            <person name="Xiao G."/>
            <person name="Zheng P."/>
            <person name="Cen K."/>
            <person name="Zhan S."/>
            <person name="Wang C."/>
        </authorList>
    </citation>
    <scope>NUCLEOTIDE SEQUENCE [LARGE SCALE GENOMIC DNA]</scope>
    <source>
        <strain evidence="4 5">RCEF 264</strain>
    </source>
</reference>
<dbReference type="Gene3D" id="3.40.50.850">
    <property type="entry name" value="Isochorismatase-like"/>
    <property type="match status" value="1"/>
</dbReference>
<keyword evidence="5" id="KW-1185">Reference proteome</keyword>
<sequence>MAPSVPSFRQVFGIPPSTASVHDSTLVIIDAQNEYADGTQLRVAGIAESRKVVAALLQAYRRGGQAATTSNNIVHVVQDNPAGAPVFARGTALADELAELTPQAGEAVVHKTQPGSFTGTDLQAHLEAAGHKKVVLVGYMAHVCISTTARQAAERGYDVLVVEDAVGTRDIPGVAAAELNRVALAEVADAFGTVVKSSDIIGAAA</sequence>
<feature type="domain" description="Isochorismatase-like" evidence="3">
    <location>
        <begin position="25"/>
        <end position="195"/>
    </location>
</feature>
<dbReference type="PANTHER" id="PTHR43540:SF15">
    <property type="entry name" value="BLR5631 PROTEIN"/>
    <property type="match status" value="1"/>
</dbReference>
<dbReference type="OrthoDB" id="245563at2759"/>
<dbReference type="InterPro" id="IPR000868">
    <property type="entry name" value="Isochorismatase-like_dom"/>
</dbReference>
<dbReference type="EMBL" id="AZHD01000004">
    <property type="protein sequence ID" value="OAA64269.1"/>
    <property type="molecule type" value="Genomic_DNA"/>
</dbReference>
<keyword evidence="2" id="KW-0378">Hydrolase</keyword>
<dbReference type="GO" id="GO:0016787">
    <property type="term" value="F:hydrolase activity"/>
    <property type="evidence" value="ECO:0007669"/>
    <property type="project" value="UniProtKB-KW"/>
</dbReference>
<dbReference type="STRING" id="1081102.A0A167WWS5"/>
<proteinExistence type="inferred from homology"/>
<accession>A0A167WWS5</accession>